<comment type="caution">
    <text evidence="2">The sequence shown here is derived from an EMBL/GenBank/DDBJ whole genome shotgun (WGS) entry which is preliminary data.</text>
</comment>
<gene>
    <name evidence="2" type="ORF">HYR64_01770</name>
</gene>
<keyword evidence="1" id="KW-0732">Signal</keyword>
<feature type="chain" id="PRO_5037619040" evidence="1">
    <location>
        <begin position="25"/>
        <end position="227"/>
    </location>
</feature>
<evidence type="ECO:0000313" key="3">
    <source>
        <dbReference type="Proteomes" id="UP000727962"/>
    </source>
</evidence>
<evidence type="ECO:0000313" key="2">
    <source>
        <dbReference type="EMBL" id="MBI1755820.1"/>
    </source>
</evidence>
<name>A0A931PV30_FIMGI</name>
<protein>
    <submittedName>
        <fullName evidence="2">Uncharacterized protein</fullName>
    </submittedName>
</protein>
<accession>A0A931PV30</accession>
<dbReference type="Proteomes" id="UP000727962">
    <property type="component" value="Unassembled WGS sequence"/>
</dbReference>
<proteinExistence type="predicted"/>
<evidence type="ECO:0000256" key="1">
    <source>
        <dbReference type="SAM" id="SignalP"/>
    </source>
</evidence>
<dbReference type="AlphaFoldDB" id="A0A931PV30"/>
<reference evidence="2" key="1">
    <citation type="submission" date="2020-07" db="EMBL/GenBank/DDBJ databases">
        <title>Huge and variable diversity of episymbiotic CPR bacteria and DPANN archaea in groundwater ecosystems.</title>
        <authorList>
            <person name="He C.Y."/>
            <person name="Keren R."/>
            <person name="Whittaker M."/>
            <person name="Farag I.F."/>
            <person name="Doudna J."/>
            <person name="Cate J.H.D."/>
            <person name="Banfield J.F."/>
        </authorList>
    </citation>
    <scope>NUCLEOTIDE SEQUENCE</scope>
    <source>
        <strain evidence="2">NC_groundwater_17_Pr7_B-0.1um_64_12</strain>
    </source>
</reference>
<organism evidence="2 3">
    <name type="scientific">Fimbriimonas ginsengisoli</name>
    <dbReference type="NCBI Taxonomy" id="1005039"/>
    <lineage>
        <taxon>Bacteria</taxon>
        <taxon>Bacillati</taxon>
        <taxon>Armatimonadota</taxon>
        <taxon>Fimbriimonadia</taxon>
        <taxon>Fimbriimonadales</taxon>
        <taxon>Fimbriimonadaceae</taxon>
        <taxon>Fimbriimonas</taxon>
    </lineage>
</organism>
<feature type="signal peptide" evidence="1">
    <location>
        <begin position="1"/>
        <end position="24"/>
    </location>
</feature>
<dbReference type="EMBL" id="JACOSL010000011">
    <property type="protein sequence ID" value="MBI1755820.1"/>
    <property type="molecule type" value="Genomic_DNA"/>
</dbReference>
<sequence>MKRTCRCVAIALVALGQIVLGQTAAQSLLVRLGEAFRTASEPAKVTASEESKLRSALAQRPHAMSKREVAAIYYYFAWRDTSHTSTRKLVATLAKGNMADRDSLTAPLLAQFKHSRDPVAFKHLMTAKLDGGPAEVLYHARIELMLFAPETSARWLRARYGTHLVKHAKKLRRDAYVEDVSWSLPDEQEFDARLERATRVVSARDRAYLRTFVADLRALHRLWWSGS</sequence>